<organism evidence="3">
    <name type="scientific">Diabrotica virgifera virgifera</name>
    <name type="common">western corn rootworm</name>
    <dbReference type="NCBI Taxonomy" id="50390"/>
    <lineage>
        <taxon>Eukaryota</taxon>
        <taxon>Metazoa</taxon>
        <taxon>Ecdysozoa</taxon>
        <taxon>Arthropoda</taxon>
        <taxon>Hexapoda</taxon>
        <taxon>Insecta</taxon>
        <taxon>Pterygota</taxon>
        <taxon>Neoptera</taxon>
        <taxon>Endopterygota</taxon>
        <taxon>Coleoptera</taxon>
        <taxon>Polyphaga</taxon>
        <taxon>Cucujiformia</taxon>
        <taxon>Chrysomeloidea</taxon>
        <taxon>Chrysomelidae</taxon>
        <taxon>Galerucinae</taxon>
        <taxon>Diabroticina</taxon>
        <taxon>Diabroticites</taxon>
        <taxon>Diabrotica</taxon>
    </lineage>
</organism>
<keyword evidence="1" id="KW-0067">ATP-binding</keyword>
<dbReference type="GO" id="GO:0004672">
    <property type="term" value="F:protein kinase activity"/>
    <property type="evidence" value="ECO:0007669"/>
    <property type="project" value="InterPro"/>
</dbReference>
<dbReference type="Pfam" id="PF23055">
    <property type="entry name" value="DUF7041"/>
    <property type="match status" value="1"/>
</dbReference>
<dbReference type="InterPro" id="IPR001245">
    <property type="entry name" value="Ser-Thr/Tyr_kinase_cat_dom"/>
</dbReference>
<feature type="binding site" evidence="1">
    <location>
        <position position="308"/>
    </location>
    <ligand>
        <name>ATP</name>
        <dbReference type="ChEBI" id="CHEBI:30616"/>
    </ligand>
</feature>
<dbReference type="PANTHER" id="PTHR33327:SF3">
    <property type="entry name" value="RNA-DIRECTED DNA POLYMERASE"/>
    <property type="match status" value="1"/>
</dbReference>
<accession>A0A6P7H9P7</accession>
<dbReference type="Gene3D" id="1.10.510.10">
    <property type="entry name" value="Transferase(Phosphotransferase) domain 1"/>
    <property type="match status" value="1"/>
</dbReference>
<gene>
    <name evidence="3" type="primary">LOC114346027</name>
</gene>
<evidence type="ECO:0000256" key="1">
    <source>
        <dbReference type="PROSITE-ProRule" id="PRU10141"/>
    </source>
</evidence>
<dbReference type="SUPFAM" id="SSF56112">
    <property type="entry name" value="Protein kinase-like (PK-like)"/>
    <property type="match status" value="1"/>
</dbReference>
<feature type="domain" description="Protein kinase" evidence="2">
    <location>
        <begin position="281"/>
        <end position="410"/>
    </location>
</feature>
<name>A0A6P7H9P7_DIAVI</name>
<dbReference type="PROSITE" id="PS50011">
    <property type="entry name" value="PROTEIN_KINASE_DOM"/>
    <property type="match status" value="1"/>
</dbReference>
<evidence type="ECO:0000259" key="2">
    <source>
        <dbReference type="PROSITE" id="PS50011"/>
    </source>
</evidence>
<dbReference type="FunFam" id="3.30.200.20:FF:000085">
    <property type="entry name" value="Mitogen-activated protein kinase kinase kinase"/>
    <property type="match status" value="1"/>
</dbReference>
<protein>
    <submittedName>
        <fullName evidence="3">Mitogen-activated protein kinase kinase kinase 9-like</fullName>
    </submittedName>
</protein>
<dbReference type="AlphaFoldDB" id="A0A6P7H9P7"/>
<keyword evidence="1" id="KW-0547">Nucleotide-binding</keyword>
<dbReference type="InterPro" id="IPR017441">
    <property type="entry name" value="Protein_kinase_ATP_BS"/>
</dbReference>
<dbReference type="SMART" id="SM00220">
    <property type="entry name" value="S_TKc"/>
    <property type="match status" value="1"/>
</dbReference>
<dbReference type="Pfam" id="PF07714">
    <property type="entry name" value="PK_Tyr_Ser-Thr"/>
    <property type="match status" value="1"/>
</dbReference>
<feature type="non-terminal residue" evidence="3">
    <location>
        <position position="410"/>
    </location>
</feature>
<dbReference type="Gene3D" id="3.30.200.20">
    <property type="entry name" value="Phosphorylase Kinase, domain 1"/>
    <property type="match status" value="1"/>
</dbReference>
<sequence>MTDNDQTMSNDNATPYEGNDHPIIARVGIKAPEFWRKEPELWFLRLEAQFRQAKITSDNCKFDHTAASLNSDILIEVADIVKNPTAGNSYTQLKARLLERYGISSDERIHRLMELTLGDLKPTQLLHRMQALATDSISTQILKNFWLDRLPPSVRSVISVLDGDLEELAKKADKYLRCSSFPVMSVTESPTLDKAVAALNDQVSALSNRLAVAEERQQIQMVKSAKSSSDEQCYYHRRFGAQVGIFPSNFVAHQEPSQDFSDHYNNIIADIDPVKIDFSELDLEEVIGIGGFGKVYRGIWKNREVAVKAARQDADADAMVTLENVIKEAKLFCLLCHENIVSLEGVCLQEPNLCLVLEYCRGGSLNRILAGRKIRPGVLVDWAVQIARGMDYLHCRAPISLIHRDLKSSN</sequence>
<dbReference type="RefSeq" id="XP_028152630.1">
    <property type="nucleotide sequence ID" value="XM_028296829.1"/>
</dbReference>
<dbReference type="PROSITE" id="PS00107">
    <property type="entry name" value="PROTEIN_KINASE_ATP"/>
    <property type="match status" value="1"/>
</dbReference>
<dbReference type="PANTHER" id="PTHR33327">
    <property type="entry name" value="ENDONUCLEASE"/>
    <property type="match status" value="1"/>
</dbReference>
<dbReference type="InParanoid" id="A0A6P7H9P7"/>
<dbReference type="InterPro" id="IPR011009">
    <property type="entry name" value="Kinase-like_dom_sf"/>
</dbReference>
<dbReference type="InterPro" id="IPR000719">
    <property type="entry name" value="Prot_kinase_dom"/>
</dbReference>
<proteinExistence type="predicted"/>
<dbReference type="GO" id="GO:0005524">
    <property type="term" value="F:ATP binding"/>
    <property type="evidence" value="ECO:0007669"/>
    <property type="project" value="UniProtKB-UniRule"/>
</dbReference>
<reference evidence="3" key="1">
    <citation type="submission" date="2025-08" db="UniProtKB">
        <authorList>
            <consortium name="RefSeq"/>
        </authorList>
    </citation>
    <scope>IDENTIFICATION</scope>
    <source>
        <tissue evidence="3">Whole insect</tissue>
    </source>
</reference>
<dbReference type="InterPro" id="IPR055469">
    <property type="entry name" value="DUF7041"/>
</dbReference>
<evidence type="ECO:0000313" key="3">
    <source>
        <dbReference type="RefSeq" id="XP_028152630.1"/>
    </source>
</evidence>